<proteinExistence type="predicted"/>
<name>A0A8S5T4A6_9CAUD</name>
<dbReference type="EMBL" id="BK032740">
    <property type="protein sequence ID" value="DAF57843.1"/>
    <property type="molecule type" value="Genomic_DNA"/>
</dbReference>
<accession>A0A8S5T4A6</accession>
<protein>
    <submittedName>
        <fullName evidence="1">Uncharacterized protein</fullName>
    </submittedName>
</protein>
<reference evidence="1" key="1">
    <citation type="journal article" date="2021" name="Proc. Natl. Acad. Sci. U.S.A.">
        <title>A Catalog of Tens of Thousands of Viruses from Human Metagenomes Reveals Hidden Associations with Chronic Diseases.</title>
        <authorList>
            <person name="Tisza M.J."/>
            <person name="Buck C.B."/>
        </authorList>
    </citation>
    <scope>NUCLEOTIDE SEQUENCE</scope>
    <source>
        <strain evidence="1">Ctg8V11</strain>
    </source>
</reference>
<organism evidence="1">
    <name type="scientific">Siphoviridae sp. ctg8V11</name>
    <dbReference type="NCBI Taxonomy" id="2827910"/>
    <lineage>
        <taxon>Viruses</taxon>
        <taxon>Duplodnaviria</taxon>
        <taxon>Heunggongvirae</taxon>
        <taxon>Uroviricota</taxon>
        <taxon>Caudoviricetes</taxon>
    </lineage>
</organism>
<sequence length="38" mass="4333">MNFLFINNAHPSYYVVCVGVPERGIGNQDIQHILGIFR</sequence>
<evidence type="ECO:0000313" key="1">
    <source>
        <dbReference type="EMBL" id="DAF57843.1"/>
    </source>
</evidence>